<dbReference type="Proteomes" id="UP001590950">
    <property type="component" value="Unassembled WGS sequence"/>
</dbReference>
<name>A0ABR3ZTC9_9LECA</name>
<evidence type="ECO:0000313" key="3">
    <source>
        <dbReference type="Proteomes" id="UP001590950"/>
    </source>
</evidence>
<evidence type="ECO:0000259" key="1">
    <source>
        <dbReference type="PROSITE" id="PS50181"/>
    </source>
</evidence>
<reference evidence="2 3" key="1">
    <citation type="submission" date="2024-09" db="EMBL/GenBank/DDBJ databases">
        <title>Rethinking Asexuality: The Enigmatic Case of Functional Sexual Genes in Lepraria (Stereocaulaceae).</title>
        <authorList>
            <person name="Doellman M."/>
            <person name="Sun Y."/>
            <person name="Barcenas-Pena A."/>
            <person name="Lumbsch H.T."/>
            <person name="Grewe F."/>
        </authorList>
    </citation>
    <scope>NUCLEOTIDE SEQUENCE [LARGE SCALE GENOMIC DNA]</scope>
    <source>
        <strain evidence="2 3">Mercado 3170</strain>
    </source>
</reference>
<evidence type="ECO:0000313" key="2">
    <source>
        <dbReference type="EMBL" id="KAL2036717.1"/>
    </source>
</evidence>
<accession>A0ABR3ZTC9</accession>
<organism evidence="2 3">
    <name type="scientific">Stereocaulon virgatum</name>
    <dbReference type="NCBI Taxonomy" id="373712"/>
    <lineage>
        <taxon>Eukaryota</taxon>
        <taxon>Fungi</taxon>
        <taxon>Dikarya</taxon>
        <taxon>Ascomycota</taxon>
        <taxon>Pezizomycotina</taxon>
        <taxon>Lecanoromycetes</taxon>
        <taxon>OSLEUM clade</taxon>
        <taxon>Lecanoromycetidae</taxon>
        <taxon>Lecanorales</taxon>
        <taxon>Lecanorineae</taxon>
        <taxon>Stereocaulaceae</taxon>
        <taxon>Stereocaulon</taxon>
    </lineage>
</organism>
<dbReference type="InterPro" id="IPR001810">
    <property type="entry name" value="F-box_dom"/>
</dbReference>
<keyword evidence="3" id="KW-1185">Reference proteome</keyword>
<dbReference type="Pfam" id="PF12937">
    <property type="entry name" value="F-box-like"/>
    <property type="match status" value="1"/>
</dbReference>
<protein>
    <recommendedName>
        <fullName evidence="1">F-box domain-containing protein</fullName>
    </recommendedName>
</protein>
<dbReference type="Gene3D" id="3.80.10.10">
    <property type="entry name" value="Ribonuclease Inhibitor"/>
    <property type="match status" value="1"/>
</dbReference>
<sequence length="595" mass="69179">MNVYTIRFIGRHRQGDGTRRPRLNMVNEIVKAFPGIPLSTFKFDHVPAPTHGRPTALVHEDVEIWPEADFNPPKTVSELALTLSERFNWWDPRSRYPATIFDPEPNYLGQRFISVAKLPPEILLMIFKQVLDRKLLPVLRLVSRQFDTLALPEMYNQITLTWHLTEQFGNPVASWTAGQRKMGQHIRHVTIDRNLPWPCVKMMLRSLERLESLRLTYWSIFDLERFLSPTGSVLDRVVEKFPKLRVAIEGLSYVPSAGRGIAYLCRPQVSSLKIVRWTRPNDEHIRELLLATTQLEKLHLSRGNSLWITSRSADRGFRMPAIRELVLHSYVWAQGPQDSINFWNWSNVTKLELLDMCTFRFLSGVPATQLAQLQVLVMDHRCQGVHQGMHVQITKMICNLLDQISSLVKLSLRCDVQKILPAVLKHSPTLSWLQLMGCPDHTSRRMNILRYEDLTLLRIQCRGLMDLTLDIEFDQKLHPPRPPPFIQSALAQFRNLRRLTVYLSFSDRRRPMKYVQMPVRGLYENDPTDTAVQYWLESLRTLKKGAEFENMVVYIPITLVDAKGNPINNTLITLRYTYPDFHSEIIPNERIVPPW</sequence>
<proteinExistence type="predicted"/>
<comment type="caution">
    <text evidence="2">The sequence shown here is derived from an EMBL/GenBank/DDBJ whole genome shotgun (WGS) entry which is preliminary data.</text>
</comment>
<dbReference type="InterPro" id="IPR032675">
    <property type="entry name" value="LRR_dom_sf"/>
</dbReference>
<feature type="domain" description="F-box" evidence="1">
    <location>
        <begin position="112"/>
        <end position="158"/>
    </location>
</feature>
<dbReference type="EMBL" id="JBEFKJ010000054">
    <property type="protein sequence ID" value="KAL2036717.1"/>
    <property type="molecule type" value="Genomic_DNA"/>
</dbReference>
<dbReference type="SUPFAM" id="SSF52047">
    <property type="entry name" value="RNI-like"/>
    <property type="match status" value="1"/>
</dbReference>
<gene>
    <name evidence="2" type="ORF">N7G274_010589</name>
</gene>
<dbReference type="PROSITE" id="PS50181">
    <property type="entry name" value="FBOX"/>
    <property type="match status" value="1"/>
</dbReference>